<evidence type="ECO:0000313" key="3">
    <source>
        <dbReference type="Proteomes" id="UP001205105"/>
    </source>
</evidence>
<organism evidence="2 3">
    <name type="scientific">Chlorella ohadii</name>
    <dbReference type="NCBI Taxonomy" id="2649997"/>
    <lineage>
        <taxon>Eukaryota</taxon>
        <taxon>Viridiplantae</taxon>
        <taxon>Chlorophyta</taxon>
        <taxon>core chlorophytes</taxon>
        <taxon>Trebouxiophyceae</taxon>
        <taxon>Chlorellales</taxon>
        <taxon>Chlorellaceae</taxon>
        <taxon>Chlorella clade</taxon>
        <taxon>Chlorella</taxon>
    </lineage>
</organism>
<dbReference type="Pfam" id="PF13650">
    <property type="entry name" value="Asp_protease_2"/>
    <property type="match status" value="1"/>
</dbReference>
<dbReference type="Gene3D" id="2.40.70.10">
    <property type="entry name" value="Acid Proteases"/>
    <property type="match status" value="1"/>
</dbReference>
<sequence>MPWSNAQRYGAALPQRRAAVAAAAAAEQTQGPAPASPLLPADSLQQGALPACDSSLAKDVEVDVTGTAHHLGLAMEWRLSFAADGSFVEHLSSPQLSCSCGYDAAASGQDGAERGGGSSGGGRTGTGSSGGNGGGSSGNGSSGGSRSSSRGAPVGASAYFQPRGVCWTSDDGGCPRLLQLDDAEAQLLCMWVRTGLWVLPNISAQLDIARASANEAAACAAAAASSSSDGSLCEDEEAGSSSGGSSGGSSREAGGQLGPTVWLKLRLRGGGKLTALVEVVEADWRPLSVRLCLAGEHEVWTFSDWHQWQPGLWLAGGAVQSTTGEGGVVNDYALAAVQVRSAAASTAGSSADGGGYGGSGDNDSSGSSNSSSSVTGGRRFAQPPAPLLPPGSSFVPGLPEEVPAWHTTSGHSLVRPLLNGREVGYFILDTGASGFVLDRAAGDALGLEAFGELQVTSIIGRIASRYRRADAFQLGPLRMARPLLMELPMAGLVTGVPDGGRVVGIVGYDVLRRAVVHVPATPRRPVPAAAVTGASAGGLDIVLNFRAAQALGLGKGSTSTHIKGLGGGGGASRMPARRCQLDQVWLGPHSFSGVQALYREGPGGSGGLELSQHTSGIVCGGVLGRCTLVFDYPRMRLAVRRPAAAAVLVAAAV</sequence>
<dbReference type="InterPro" id="IPR034122">
    <property type="entry name" value="Retropepsin-like_bacterial"/>
</dbReference>
<dbReference type="Proteomes" id="UP001205105">
    <property type="component" value="Unassembled WGS sequence"/>
</dbReference>
<feature type="region of interest" description="Disordered" evidence="1">
    <location>
        <begin position="109"/>
        <end position="154"/>
    </location>
</feature>
<feature type="region of interest" description="Disordered" evidence="1">
    <location>
        <begin position="228"/>
        <end position="255"/>
    </location>
</feature>
<comment type="caution">
    <text evidence="2">The sequence shown here is derived from an EMBL/GenBank/DDBJ whole genome shotgun (WGS) entry which is preliminary data.</text>
</comment>
<feature type="compositionally biased region" description="Gly residues" evidence="1">
    <location>
        <begin position="351"/>
        <end position="360"/>
    </location>
</feature>
<gene>
    <name evidence="2" type="ORF">COHA_003874</name>
</gene>
<feature type="region of interest" description="Disordered" evidence="1">
    <location>
        <begin position="346"/>
        <end position="393"/>
    </location>
</feature>
<dbReference type="CDD" id="cd05483">
    <property type="entry name" value="retropepsin_like_bacteria"/>
    <property type="match status" value="1"/>
</dbReference>
<dbReference type="InterPro" id="IPR021109">
    <property type="entry name" value="Peptidase_aspartic_dom_sf"/>
</dbReference>
<feature type="compositionally biased region" description="Gly residues" evidence="1">
    <location>
        <begin position="114"/>
        <end position="143"/>
    </location>
</feature>
<feature type="compositionally biased region" description="Low complexity" evidence="1">
    <location>
        <begin position="361"/>
        <end position="377"/>
    </location>
</feature>
<dbReference type="AlphaFoldDB" id="A0AAD5DUU2"/>
<protein>
    <submittedName>
        <fullName evidence="2">Uncharacterized protein</fullName>
    </submittedName>
</protein>
<reference evidence="2" key="1">
    <citation type="submission" date="2020-11" db="EMBL/GenBank/DDBJ databases">
        <title>Chlorella ohadii genome sequencing and assembly.</title>
        <authorList>
            <person name="Murik O."/>
            <person name="Treves H."/>
            <person name="Kedem I."/>
            <person name="Shotland Y."/>
            <person name="Kaplan A."/>
        </authorList>
    </citation>
    <scope>NUCLEOTIDE SEQUENCE</scope>
    <source>
        <strain evidence="2">1</strain>
    </source>
</reference>
<evidence type="ECO:0000256" key="1">
    <source>
        <dbReference type="SAM" id="MobiDB-lite"/>
    </source>
</evidence>
<keyword evidence="3" id="KW-1185">Reference proteome</keyword>
<accession>A0AAD5DUU2</accession>
<proteinExistence type="predicted"/>
<name>A0AAD5DUU2_9CHLO</name>
<evidence type="ECO:0000313" key="2">
    <source>
        <dbReference type="EMBL" id="KAI7842520.1"/>
    </source>
</evidence>
<dbReference type="EMBL" id="JADXDR010000052">
    <property type="protein sequence ID" value="KAI7842520.1"/>
    <property type="molecule type" value="Genomic_DNA"/>
</dbReference>